<dbReference type="Gene3D" id="3.40.640.10">
    <property type="entry name" value="Type I PLP-dependent aspartate aminotransferase-like (Major domain)"/>
    <property type="match status" value="1"/>
</dbReference>
<dbReference type="SUPFAM" id="SSF53383">
    <property type="entry name" value="PLP-dependent transferases"/>
    <property type="match status" value="1"/>
</dbReference>
<dbReference type="STRING" id="717646.M2LGB0"/>
<dbReference type="InterPro" id="IPR015424">
    <property type="entry name" value="PyrdxlP-dep_Trfase"/>
</dbReference>
<dbReference type="RefSeq" id="XP_007680280.1">
    <property type="nucleotide sequence ID" value="XM_007682090.1"/>
</dbReference>
<name>M2LGB0_BAUPA</name>
<dbReference type="KEGG" id="bcom:BAUCODRAFT_569258"/>
<gene>
    <name evidence="3" type="ORF">BAUCODRAFT_569258</name>
</gene>
<evidence type="ECO:0000313" key="3">
    <source>
        <dbReference type="EMBL" id="EMC93087.1"/>
    </source>
</evidence>
<dbReference type="GeneID" id="19115596"/>
<sequence length="390" mass="43016">MKECDEDAAMHFAFNAGYRNLDHGRYYTHLLTSTSTFLRTEARPDVCIRYEYPDTCFFVPNATTSLETVLRNLVFQPGDVIICFSTIYGAFANTVKHLSQTTTVQVKTIDYTLPISDARLCELIEGTIQELKKGGLNPPIAIFDSINSLPAVRMPFERMIEICRRHGLFSCVDGAHGIGQIPLDLGELHTDFFATNCHKWLYVPRGCAVLYVPKRNQWILRSTLPTSFGVHDGFVANFASLGTLDDYPCLCVPAALAWRTMLTWRSRKGEEAIMSWMQNLARKGGATVAAILQTKVLENEGGTQGDCSMTDVRLPPHPAETVGDGLDGRMTATVAGIVSVTVHSDAWWVRLSAQVYLTLDDFEHAGRSLLEVCGSVTQGEGRMGTCSGAT</sequence>
<keyword evidence="1" id="KW-0663">Pyridoxal phosphate</keyword>
<evidence type="ECO:0000256" key="1">
    <source>
        <dbReference type="ARBA" id="ARBA00022898"/>
    </source>
</evidence>
<dbReference type="PANTHER" id="PTHR43092">
    <property type="entry name" value="L-CYSTEINE DESULFHYDRASE"/>
    <property type="match status" value="1"/>
</dbReference>
<proteinExistence type="predicted"/>
<dbReference type="Proteomes" id="UP000011761">
    <property type="component" value="Unassembled WGS sequence"/>
</dbReference>
<dbReference type="HOGENOM" id="CLU_003433_3_0_1"/>
<dbReference type="EMBL" id="KB445561">
    <property type="protein sequence ID" value="EMC93087.1"/>
    <property type="molecule type" value="Genomic_DNA"/>
</dbReference>
<keyword evidence="4" id="KW-1185">Reference proteome</keyword>
<dbReference type="InterPro" id="IPR000192">
    <property type="entry name" value="Aminotrans_V_dom"/>
</dbReference>
<organism evidence="3 4">
    <name type="scientific">Baudoinia panamericana (strain UAMH 10762)</name>
    <name type="common">Angels' share fungus</name>
    <name type="synonym">Baudoinia compniacensis (strain UAMH 10762)</name>
    <dbReference type="NCBI Taxonomy" id="717646"/>
    <lineage>
        <taxon>Eukaryota</taxon>
        <taxon>Fungi</taxon>
        <taxon>Dikarya</taxon>
        <taxon>Ascomycota</taxon>
        <taxon>Pezizomycotina</taxon>
        <taxon>Dothideomycetes</taxon>
        <taxon>Dothideomycetidae</taxon>
        <taxon>Mycosphaerellales</taxon>
        <taxon>Teratosphaeriaceae</taxon>
        <taxon>Baudoinia</taxon>
    </lineage>
</organism>
<dbReference type="InterPro" id="IPR015421">
    <property type="entry name" value="PyrdxlP-dep_Trfase_major"/>
</dbReference>
<dbReference type="OMA" id="EFAHHDG"/>
<dbReference type="eggNOG" id="KOG1549">
    <property type="taxonomic scope" value="Eukaryota"/>
</dbReference>
<dbReference type="OrthoDB" id="5978656at2759"/>
<feature type="domain" description="Aminotransferase class V" evidence="2">
    <location>
        <begin position="31"/>
        <end position="360"/>
    </location>
</feature>
<protein>
    <recommendedName>
        <fullName evidence="2">Aminotransferase class V domain-containing protein</fullName>
    </recommendedName>
</protein>
<dbReference type="Pfam" id="PF00266">
    <property type="entry name" value="Aminotran_5"/>
    <property type="match status" value="1"/>
</dbReference>
<reference evidence="3 4" key="1">
    <citation type="journal article" date="2012" name="PLoS Pathog.">
        <title>Diverse lifestyles and strategies of plant pathogenesis encoded in the genomes of eighteen Dothideomycetes fungi.</title>
        <authorList>
            <person name="Ohm R.A."/>
            <person name="Feau N."/>
            <person name="Henrissat B."/>
            <person name="Schoch C.L."/>
            <person name="Horwitz B.A."/>
            <person name="Barry K.W."/>
            <person name="Condon B.J."/>
            <person name="Copeland A.C."/>
            <person name="Dhillon B."/>
            <person name="Glaser F."/>
            <person name="Hesse C.N."/>
            <person name="Kosti I."/>
            <person name="LaButti K."/>
            <person name="Lindquist E.A."/>
            <person name="Lucas S."/>
            <person name="Salamov A.A."/>
            <person name="Bradshaw R.E."/>
            <person name="Ciuffetti L."/>
            <person name="Hamelin R.C."/>
            <person name="Kema G.H.J."/>
            <person name="Lawrence C."/>
            <person name="Scott J.A."/>
            <person name="Spatafora J.W."/>
            <person name="Turgeon B.G."/>
            <person name="de Wit P.J.G.M."/>
            <person name="Zhong S."/>
            <person name="Goodwin S.B."/>
            <person name="Grigoriev I.V."/>
        </authorList>
    </citation>
    <scope>NUCLEOTIDE SEQUENCE [LARGE SCALE GENOMIC DNA]</scope>
    <source>
        <strain evidence="3 4">UAMH 10762</strain>
    </source>
</reference>
<accession>M2LGB0</accession>
<evidence type="ECO:0000259" key="2">
    <source>
        <dbReference type="Pfam" id="PF00266"/>
    </source>
</evidence>
<dbReference type="PANTHER" id="PTHR43092:SF2">
    <property type="entry name" value="HERCYNYLCYSTEINE SULFOXIDE LYASE"/>
    <property type="match status" value="1"/>
</dbReference>
<dbReference type="AlphaFoldDB" id="M2LGB0"/>
<evidence type="ECO:0000313" key="4">
    <source>
        <dbReference type="Proteomes" id="UP000011761"/>
    </source>
</evidence>